<dbReference type="GO" id="GO:0005886">
    <property type="term" value="C:plasma membrane"/>
    <property type="evidence" value="ECO:0007669"/>
    <property type="project" value="UniProtKB-SubCell"/>
</dbReference>
<keyword evidence="7 8" id="KW-0472">Membrane</keyword>
<dbReference type="InterPro" id="IPR035906">
    <property type="entry name" value="MetI-like_sf"/>
</dbReference>
<evidence type="ECO:0000256" key="5">
    <source>
        <dbReference type="ARBA" id="ARBA00022692"/>
    </source>
</evidence>
<feature type="transmembrane region" description="Helical" evidence="8">
    <location>
        <begin position="226"/>
        <end position="248"/>
    </location>
</feature>
<dbReference type="PANTHER" id="PTHR43227">
    <property type="entry name" value="BLL4140 PROTEIN"/>
    <property type="match status" value="1"/>
</dbReference>
<dbReference type="InterPro" id="IPR000515">
    <property type="entry name" value="MetI-like"/>
</dbReference>
<accession>A0A965GDF4</accession>
<feature type="transmembrane region" description="Helical" evidence="8">
    <location>
        <begin position="5"/>
        <end position="22"/>
    </location>
</feature>
<feature type="transmembrane region" description="Helical" evidence="8">
    <location>
        <begin position="51"/>
        <end position="77"/>
    </location>
</feature>
<evidence type="ECO:0000313" key="11">
    <source>
        <dbReference type="Proteomes" id="UP000740727"/>
    </source>
</evidence>
<evidence type="ECO:0000256" key="8">
    <source>
        <dbReference type="SAM" id="Phobius"/>
    </source>
</evidence>
<proteinExistence type="inferred from homology"/>
<comment type="caution">
    <text evidence="10">The sequence shown here is derived from an EMBL/GenBank/DDBJ whole genome shotgun (WGS) entry which is preliminary data.</text>
</comment>
<evidence type="ECO:0000256" key="2">
    <source>
        <dbReference type="ARBA" id="ARBA00009306"/>
    </source>
</evidence>
<dbReference type="EMBL" id="RFXN01000103">
    <property type="protein sequence ID" value="NBR94322.1"/>
    <property type="molecule type" value="Genomic_DNA"/>
</dbReference>
<evidence type="ECO:0000256" key="6">
    <source>
        <dbReference type="ARBA" id="ARBA00022989"/>
    </source>
</evidence>
<evidence type="ECO:0000256" key="4">
    <source>
        <dbReference type="ARBA" id="ARBA00022475"/>
    </source>
</evidence>
<keyword evidence="6 8" id="KW-1133">Transmembrane helix</keyword>
<dbReference type="CDD" id="cd06261">
    <property type="entry name" value="TM_PBP2"/>
    <property type="match status" value="1"/>
</dbReference>
<sequence>MILPYLFFMFFCGIVPIAYAILEVRNPSWVNMDGGYETFLKVLQDFRVGPAIVNVLFLLAIFVPLMIVTVLAVSLLLDAVELKSNNLMRLLFLIPGLIPTGVAVLFWLAVVGPDVVWNHSNIRWFIGSIAFSTGIGSWIVIQYGSLRSISHEVLEAGIVDGCNRFQLAWRLKLPMISRYVAYMVILLIVNTLQIFNEPNLLMFTNMTTDWSLSQIAFSYAFKAADFSGSSALSVMLLIPNIILALLFVRYTDFLKKSRDTWK</sequence>
<dbReference type="Gene3D" id="1.10.3720.10">
    <property type="entry name" value="MetI-like"/>
    <property type="match status" value="1"/>
</dbReference>
<name>A0A965GDF4_9PROT</name>
<keyword evidence="4" id="KW-1003">Cell membrane</keyword>
<evidence type="ECO:0000256" key="1">
    <source>
        <dbReference type="ARBA" id="ARBA00004651"/>
    </source>
</evidence>
<keyword evidence="3" id="KW-0813">Transport</keyword>
<dbReference type="PANTHER" id="PTHR43227:SF11">
    <property type="entry name" value="BLL4140 PROTEIN"/>
    <property type="match status" value="1"/>
</dbReference>
<evidence type="ECO:0000313" key="10">
    <source>
        <dbReference type="EMBL" id="NBR94322.1"/>
    </source>
</evidence>
<comment type="similarity">
    <text evidence="2">Belongs to the binding-protein-dependent transport system permease family.</text>
</comment>
<feature type="transmembrane region" description="Helical" evidence="8">
    <location>
        <begin position="89"/>
        <end position="110"/>
    </location>
</feature>
<dbReference type="GO" id="GO:0055085">
    <property type="term" value="P:transmembrane transport"/>
    <property type="evidence" value="ECO:0007669"/>
    <property type="project" value="InterPro"/>
</dbReference>
<dbReference type="SUPFAM" id="SSF161098">
    <property type="entry name" value="MetI-like"/>
    <property type="match status" value="1"/>
</dbReference>
<dbReference type="Proteomes" id="UP000740727">
    <property type="component" value="Unassembled WGS sequence"/>
</dbReference>
<dbReference type="InterPro" id="IPR050809">
    <property type="entry name" value="UgpAE/MalFG_permease"/>
</dbReference>
<reference evidence="10" key="1">
    <citation type="submission" date="2018-10" db="EMBL/GenBank/DDBJ databases">
        <title>Iterative Subtractive Binning of Freshwater Chronoseries Metagenomes Recovers Nearly Complete Genomes from over Four Hundred Novel Species.</title>
        <authorList>
            <person name="Rodriguez-R L.M."/>
            <person name="Tsementzi D."/>
            <person name="Luo C."/>
            <person name="Konstantinidis K.T."/>
        </authorList>
    </citation>
    <scope>NUCLEOTIDE SEQUENCE</scope>
    <source>
        <strain evidence="10">WB5_2A_028</strain>
    </source>
</reference>
<gene>
    <name evidence="10" type="ORF">EBT44_05815</name>
</gene>
<evidence type="ECO:0000256" key="7">
    <source>
        <dbReference type="ARBA" id="ARBA00023136"/>
    </source>
</evidence>
<protein>
    <submittedName>
        <fullName evidence="10">Sugar ABC transporter permease</fullName>
    </submittedName>
</protein>
<evidence type="ECO:0000256" key="3">
    <source>
        <dbReference type="ARBA" id="ARBA00022448"/>
    </source>
</evidence>
<comment type="subcellular location">
    <subcellularLocation>
        <location evidence="1">Cell membrane</location>
        <topology evidence="1">Multi-pass membrane protein</topology>
    </subcellularLocation>
</comment>
<dbReference type="AlphaFoldDB" id="A0A965GDF4"/>
<feature type="transmembrane region" description="Helical" evidence="8">
    <location>
        <begin position="179"/>
        <end position="196"/>
    </location>
</feature>
<keyword evidence="5 8" id="KW-0812">Transmembrane</keyword>
<evidence type="ECO:0000259" key="9">
    <source>
        <dbReference type="PROSITE" id="PS50928"/>
    </source>
</evidence>
<organism evidence="10 11">
    <name type="scientific">Candidatus Fonsibacter lacus</name>
    <dbReference type="NCBI Taxonomy" id="2576439"/>
    <lineage>
        <taxon>Bacteria</taxon>
        <taxon>Pseudomonadati</taxon>
        <taxon>Pseudomonadota</taxon>
        <taxon>Alphaproteobacteria</taxon>
        <taxon>Candidatus Pelagibacterales</taxon>
        <taxon>Candidatus Pelagibacterales incertae sedis</taxon>
        <taxon>Candidatus Fonsibacter</taxon>
    </lineage>
</organism>
<dbReference type="PROSITE" id="PS50928">
    <property type="entry name" value="ABC_TM1"/>
    <property type="match status" value="1"/>
</dbReference>
<feature type="domain" description="ABC transmembrane type-1" evidence="9">
    <location>
        <begin position="52"/>
        <end position="247"/>
    </location>
</feature>
<feature type="transmembrane region" description="Helical" evidence="8">
    <location>
        <begin position="122"/>
        <end position="141"/>
    </location>
</feature>